<evidence type="ECO:0000313" key="4">
    <source>
        <dbReference type="Proteomes" id="UP000235388"/>
    </source>
</evidence>
<evidence type="ECO:0000313" key="3">
    <source>
        <dbReference type="EMBL" id="PLW37762.1"/>
    </source>
</evidence>
<evidence type="ECO:0000256" key="1">
    <source>
        <dbReference type="ARBA" id="ARBA00022664"/>
    </source>
</evidence>
<dbReference type="STRING" id="200324.A0A2N5UJ38"/>
<keyword evidence="4" id="KW-1185">Reference proteome</keyword>
<dbReference type="GO" id="GO:0006397">
    <property type="term" value="P:mRNA processing"/>
    <property type="evidence" value="ECO:0007669"/>
    <property type="project" value="UniProtKB-KW"/>
</dbReference>
<dbReference type="InterPro" id="IPR036875">
    <property type="entry name" value="Znf_CCHC_sf"/>
</dbReference>
<dbReference type="OrthoDB" id="10658713at2759"/>
<dbReference type="GO" id="GO:0003676">
    <property type="term" value="F:nucleic acid binding"/>
    <property type="evidence" value="ECO:0007669"/>
    <property type="project" value="InterPro"/>
</dbReference>
<dbReference type="SUPFAM" id="SSF57756">
    <property type="entry name" value="Retrovirus zinc finger-like domains"/>
    <property type="match status" value="1"/>
</dbReference>
<accession>A0A2N5UJ38</accession>
<name>A0A2N5UJ38_9BASI</name>
<protein>
    <recommendedName>
        <fullName evidence="5">CCHC-type domain-containing protein</fullName>
    </recommendedName>
</protein>
<dbReference type="EMBL" id="PGCJ01000217">
    <property type="protein sequence ID" value="PLW37762.1"/>
    <property type="molecule type" value="Genomic_DNA"/>
</dbReference>
<evidence type="ECO:0000256" key="2">
    <source>
        <dbReference type="SAM" id="MobiDB-lite"/>
    </source>
</evidence>
<evidence type="ECO:0008006" key="5">
    <source>
        <dbReference type="Google" id="ProtNLM"/>
    </source>
</evidence>
<keyword evidence="1" id="KW-0507">mRNA processing</keyword>
<feature type="compositionally biased region" description="Low complexity" evidence="2">
    <location>
        <begin position="36"/>
        <end position="59"/>
    </location>
</feature>
<proteinExistence type="predicted"/>
<reference evidence="3 4" key="1">
    <citation type="submission" date="2017-11" db="EMBL/GenBank/DDBJ databases">
        <title>De novo assembly and phasing of dikaryotic genomes from two isolates of Puccinia coronata f. sp. avenae, the causal agent of oat crown rust.</title>
        <authorList>
            <person name="Miller M.E."/>
            <person name="Zhang Y."/>
            <person name="Omidvar V."/>
            <person name="Sperschneider J."/>
            <person name="Schwessinger B."/>
            <person name="Raley C."/>
            <person name="Palmer J.M."/>
            <person name="Garnica D."/>
            <person name="Upadhyaya N."/>
            <person name="Rathjen J."/>
            <person name="Taylor J.M."/>
            <person name="Park R.F."/>
            <person name="Dodds P.N."/>
            <person name="Hirsch C.D."/>
            <person name="Kianian S.F."/>
            <person name="Figueroa M."/>
        </authorList>
    </citation>
    <scope>NUCLEOTIDE SEQUENCE [LARGE SCALE GENOMIC DNA]</scope>
    <source>
        <strain evidence="3">12NC29</strain>
    </source>
</reference>
<feature type="region of interest" description="Disordered" evidence="2">
    <location>
        <begin position="27"/>
        <end position="64"/>
    </location>
</feature>
<sequence>MGLSTPNLIKAQQHNLRNDEAISFLTGGNIPSTSTQPNNLKNKQKNPIPQIQQLPPQSKFPSNQHISTPATSTLSIPPYMRQHHPPDISFASSNPTIQPPPNFSIMTNVNELNDIPCFRVSANHPMFTEYFNKQSSPNSPSPDPHNPHHQDQLNHAIDNSRLRQQGDKYCRDTATILNAVVCNKIRNCDKLCNNTHHKKVGHALPLNSVDPSLEDELTLSNTCVNIYSNLCTLFSSVCRSTQLSTFVKLLQLEPNSFETVLAFASELRNTLSELKSLKLSINEDSLMGLILQMNLQDGPVKDEFVQKVKSAMYTDQLHKTPRFDELLKVLYVYLSDQTKTPTTVVAQAARTGNCHICQQPGHWSAKCPHCKKPVPTCSQQTTAPEFIYPSHIYNQLPSYQPYCPIVVAPNFLPYGPPYPYPKNFSPSHFLQQPIPPCPHITQQKSNTPNDRPYESYKPSYAKRTPPVTACNVDVGTIKDEISELQIAGKATADAISTNTKIILDTGASSNLTGDRSELFDFQVLKTPIPLKVATDGCNDFITATGTMIFPGKNGTTVSVKGVMFCKNAQSTLISPAALRQAKLIIDYNSATDTFLFKSPTGETLIESPIDSRKCSWTFPQPIRHVPATLNDSHHGKSGLPG</sequence>
<feature type="region of interest" description="Disordered" evidence="2">
    <location>
        <begin position="130"/>
        <end position="152"/>
    </location>
</feature>
<organism evidence="3 4">
    <name type="scientific">Puccinia coronata f. sp. avenae</name>
    <dbReference type="NCBI Taxonomy" id="200324"/>
    <lineage>
        <taxon>Eukaryota</taxon>
        <taxon>Fungi</taxon>
        <taxon>Dikarya</taxon>
        <taxon>Basidiomycota</taxon>
        <taxon>Pucciniomycotina</taxon>
        <taxon>Pucciniomycetes</taxon>
        <taxon>Pucciniales</taxon>
        <taxon>Pucciniaceae</taxon>
        <taxon>Puccinia</taxon>
    </lineage>
</organism>
<dbReference type="Proteomes" id="UP000235388">
    <property type="component" value="Unassembled WGS sequence"/>
</dbReference>
<dbReference type="AlphaFoldDB" id="A0A2N5UJ38"/>
<dbReference type="GO" id="GO:0008270">
    <property type="term" value="F:zinc ion binding"/>
    <property type="evidence" value="ECO:0007669"/>
    <property type="project" value="InterPro"/>
</dbReference>
<gene>
    <name evidence="3" type="ORF">PCANC_18065</name>
</gene>
<comment type="caution">
    <text evidence="3">The sequence shown here is derived from an EMBL/GenBank/DDBJ whole genome shotgun (WGS) entry which is preliminary data.</text>
</comment>